<feature type="compositionally biased region" description="Polar residues" evidence="4">
    <location>
        <begin position="57"/>
        <end position="66"/>
    </location>
</feature>
<dbReference type="PANTHER" id="PTHR10343">
    <property type="entry name" value="5'-AMP-ACTIVATED PROTEIN KINASE , BETA SUBUNIT"/>
    <property type="match status" value="1"/>
</dbReference>
<feature type="domain" description="Association with the SNF1 complex (ASC)" evidence="5">
    <location>
        <begin position="171"/>
        <end position="261"/>
    </location>
</feature>
<dbReference type="RefSeq" id="XP_022244742.1">
    <property type="nucleotide sequence ID" value="XM_022389034.1"/>
</dbReference>
<reference evidence="7" key="1">
    <citation type="submission" date="2025-08" db="UniProtKB">
        <authorList>
            <consortium name="RefSeq"/>
        </authorList>
    </citation>
    <scope>IDENTIFICATION</scope>
    <source>
        <tissue evidence="7">Muscle</tissue>
    </source>
</reference>
<proteinExistence type="inferred from homology"/>
<evidence type="ECO:0000256" key="2">
    <source>
        <dbReference type="ARBA" id="ARBA00025180"/>
    </source>
</evidence>
<feature type="compositionally biased region" description="Basic and acidic residues" evidence="4">
    <location>
        <begin position="25"/>
        <end position="34"/>
    </location>
</feature>
<evidence type="ECO:0000313" key="6">
    <source>
        <dbReference type="Proteomes" id="UP000694941"/>
    </source>
</evidence>
<dbReference type="InterPro" id="IPR032640">
    <property type="entry name" value="AMPK1_CBM"/>
</dbReference>
<accession>A0ABM1SM86</accession>
<evidence type="ECO:0000256" key="4">
    <source>
        <dbReference type="SAM" id="MobiDB-lite"/>
    </source>
</evidence>
<evidence type="ECO:0000256" key="3">
    <source>
        <dbReference type="ARBA" id="ARBA00040010"/>
    </source>
</evidence>
<organism evidence="6 7">
    <name type="scientific">Limulus polyphemus</name>
    <name type="common">Atlantic horseshoe crab</name>
    <dbReference type="NCBI Taxonomy" id="6850"/>
    <lineage>
        <taxon>Eukaryota</taxon>
        <taxon>Metazoa</taxon>
        <taxon>Ecdysozoa</taxon>
        <taxon>Arthropoda</taxon>
        <taxon>Chelicerata</taxon>
        <taxon>Merostomata</taxon>
        <taxon>Xiphosura</taxon>
        <taxon>Limulidae</taxon>
        <taxon>Limulus</taxon>
    </lineage>
</organism>
<keyword evidence="6" id="KW-1185">Reference proteome</keyword>
<evidence type="ECO:0000259" key="5">
    <source>
        <dbReference type="SMART" id="SM01010"/>
    </source>
</evidence>
<dbReference type="PANTHER" id="PTHR10343:SF84">
    <property type="entry name" value="5'-AMP-ACTIVATED PROTEIN KINASE SUBUNIT BETA-1"/>
    <property type="match status" value="1"/>
</dbReference>
<dbReference type="Gene3D" id="6.20.250.60">
    <property type="match status" value="1"/>
</dbReference>
<dbReference type="InterPro" id="IPR037256">
    <property type="entry name" value="ASC_dom_sf"/>
</dbReference>
<gene>
    <name evidence="7" type="primary">LOC106461840</name>
</gene>
<dbReference type="InterPro" id="IPR013783">
    <property type="entry name" value="Ig-like_fold"/>
</dbReference>
<comment type="function">
    <text evidence="2">Non-catalytic subunit of AMP-activated protein kinase (AMPK), an energy sensor protein kinase that plays a key role in regulating cellular energy metabolism. In response to reduction of intracellular ATP levels, AMPK activates energy-producing pathways and inhibits energy-consuming processes: inhibits protein, carbohydrate and lipid biosynthesis, as well as cell growth and proliferation. AMPK acts via direct phosphorylation of metabolic enzymes, and by longer-term effects via phosphorylation of transcription regulators. Also acts as a regulator of cellular polarity by remodeling the actin cytoskeleton; probably by indirectly activating myosin. Beta non-catalytic subunit acts as a scaffold on which the AMPK complex assembles, via its C-terminus that bridges alpha (PRKAA1 or PRKAA2) and gamma subunits (PRKAG1, PRKAG2 or PRKAG3).</text>
</comment>
<dbReference type="InterPro" id="IPR050827">
    <property type="entry name" value="CRP1_MDG1_kinase"/>
</dbReference>
<dbReference type="InterPro" id="IPR014756">
    <property type="entry name" value="Ig_E-set"/>
</dbReference>
<dbReference type="SMART" id="SM01010">
    <property type="entry name" value="AMPKBI"/>
    <property type="match status" value="1"/>
</dbReference>
<evidence type="ECO:0000313" key="7">
    <source>
        <dbReference type="RefSeq" id="XP_022244742.1"/>
    </source>
</evidence>
<dbReference type="Pfam" id="PF16561">
    <property type="entry name" value="AMPK1_CBM"/>
    <property type="match status" value="1"/>
</dbReference>
<dbReference type="GeneID" id="106461840"/>
<dbReference type="CDD" id="cd02859">
    <property type="entry name" value="E_set_AMPKbeta_like_N"/>
    <property type="match status" value="1"/>
</dbReference>
<dbReference type="InterPro" id="IPR006828">
    <property type="entry name" value="ASC_dom"/>
</dbReference>
<dbReference type="SUPFAM" id="SSF81296">
    <property type="entry name" value="E set domains"/>
    <property type="match status" value="1"/>
</dbReference>
<dbReference type="Proteomes" id="UP000694941">
    <property type="component" value="Unplaced"/>
</dbReference>
<dbReference type="Gene3D" id="2.60.40.10">
    <property type="entry name" value="Immunoglobulins"/>
    <property type="match status" value="1"/>
</dbReference>
<dbReference type="Pfam" id="PF04739">
    <property type="entry name" value="AMPKBI"/>
    <property type="match status" value="1"/>
</dbReference>
<name>A0ABM1SM86_LIMPO</name>
<comment type="similarity">
    <text evidence="1">Belongs to the 5'-AMP-activated protein kinase beta subunit family.</text>
</comment>
<sequence length="261" mass="29295">MGNISSGKRDRRCSSDTECFPVSPTKEKNKETGKKGKQGRQRSSEEVEDFPTYTKEPVSSISNNTIPISVNSNETTLPTVFKWDGGGKEVYISGTFSGWEPIKMINSYGDHMLILNLEEGEHQYKYLVDGQWQHDTVEPVCDNGMGSKNNVIRVRKEDFQVFEALEMDSISTSGALSEDYSQEIPERGSQVKNPPLLPPHLLQIILNQEVSISCDPTLLPEPNHVMLNHLYALSIKDGVLVLSASHRYKKKTVTTVFYKPV</sequence>
<feature type="region of interest" description="Disordered" evidence="4">
    <location>
        <begin position="1"/>
        <end position="66"/>
    </location>
</feature>
<dbReference type="SUPFAM" id="SSF160219">
    <property type="entry name" value="AMPKBI-like"/>
    <property type="match status" value="1"/>
</dbReference>
<evidence type="ECO:0000256" key="1">
    <source>
        <dbReference type="ARBA" id="ARBA00010926"/>
    </source>
</evidence>
<protein>
    <recommendedName>
        <fullName evidence="3">5'-AMP-activated protein kinase subunit beta-1</fullName>
    </recommendedName>
</protein>